<accession>A0A6L3SQ00</accession>
<dbReference type="Proteomes" id="UP000474159">
    <property type="component" value="Unassembled WGS sequence"/>
</dbReference>
<evidence type="ECO:0000313" key="2">
    <source>
        <dbReference type="Proteomes" id="UP000474159"/>
    </source>
</evidence>
<reference evidence="1 2" key="1">
    <citation type="submission" date="2019-09" db="EMBL/GenBank/DDBJ databases">
        <title>YIM 48816 draft genome.</title>
        <authorList>
            <person name="Jiang L."/>
        </authorList>
    </citation>
    <scope>NUCLEOTIDE SEQUENCE [LARGE SCALE GENOMIC DNA]</scope>
    <source>
        <strain evidence="1 2">YIM 48816</strain>
    </source>
</reference>
<protein>
    <submittedName>
        <fullName evidence="1">Uncharacterized protein</fullName>
    </submittedName>
</protein>
<proteinExistence type="predicted"/>
<name>A0A6L3SQ00_9HYPH</name>
<gene>
    <name evidence="1" type="ORF">F6X53_28000</name>
</gene>
<sequence length="80" mass="9283">MDDWDTYNVFRRKREPNLCCAVPQRRPVPEFIQGETWDFALTIADPVTVPLGFQPEAAAEAMRQIGYYLFQAFPRRACEA</sequence>
<comment type="caution">
    <text evidence="1">The sequence shown here is derived from an EMBL/GenBank/DDBJ whole genome shotgun (WGS) entry which is preliminary data.</text>
</comment>
<evidence type="ECO:0000313" key="1">
    <source>
        <dbReference type="EMBL" id="KAB1072531.1"/>
    </source>
</evidence>
<keyword evidence="2" id="KW-1185">Reference proteome</keyword>
<organism evidence="1 2">
    <name type="scientific">Methylobacterium soli</name>
    <dbReference type="NCBI Taxonomy" id="553447"/>
    <lineage>
        <taxon>Bacteria</taxon>
        <taxon>Pseudomonadati</taxon>
        <taxon>Pseudomonadota</taxon>
        <taxon>Alphaproteobacteria</taxon>
        <taxon>Hyphomicrobiales</taxon>
        <taxon>Methylobacteriaceae</taxon>
        <taxon>Methylobacterium</taxon>
    </lineage>
</organism>
<dbReference type="EMBL" id="VZZK01000048">
    <property type="protein sequence ID" value="KAB1072531.1"/>
    <property type="molecule type" value="Genomic_DNA"/>
</dbReference>
<dbReference type="OrthoDB" id="7997982at2"/>
<dbReference type="AlphaFoldDB" id="A0A6L3SQ00"/>